<keyword evidence="6" id="KW-1185">Reference proteome</keyword>
<evidence type="ECO:0000256" key="3">
    <source>
        <dbReference type="ARBA" id="ARBA00023163"/>
    </source>
</evidence>
<dbReference type="GO" id="GO:0003700">
    <property type="term" value="F:DNA-binding transcription factor activity"/>
    <property type="evidence" value="ECO:0007669"/>
    <property type="project" value="InterPro"/>
</dbReference>
<dbReference type="PROSITE" id="PS00041">
    <property type="entry name" value="HTH_ARAC_FAMILY_1"/>
    <property type="match status" value="1"/>
</dbReference>
<dbReference type="SMART" id="SM00342">
    <property type="entry name" value="HTH_ARAC"/>
    <property type="match status" value="1"/>
</dbReference>
<dbReference type="Pfam" id="PF12833">
    <property type="entry name" value="HTH_18"/>
    <property type="match status" value="1"/>
</dbReference>
<name>A0A939ILF0_9GAMM</name>
<keyword evidence="1" id="KW-0805">Transcription regulation</keyword>
<dbReference type="InterPro" id="IPR018062">
    <property type="entry name" value="HTH_AraC-typ_CS"/>
</dbReference>
<dbReference type="RefSeq" id="WP_206559341.1">
    <property type="nucleotide sequence ID" value="NZ_JAFKCZ010000003.1"/>
</dbReference>
<proteinExistence type="predicted"/>
<dbReference type="Gene3D" id="2.60.120.280">
    <property type="entry name" value="Regulatory protein AraC"/>
    <property type="match status" value="1"/>
</dbReference>
<dbReference type="Gene3D" id="1.10.10.60">
    <property type="entry name" value="Homeodomain-like"/>
    <property type="match status" value="2"/>
</dbReference>
<dbReference type="PANTHER" id="PTHR43280:SF30">
    <property type="entry name" value="MMSAB OPERON REGULATORY PROTEIN"/>
    <property type="match status" value="1"/>
</dbReference>
<keyword evidence="2" id="KW-0238">DNA-binding</keyword>
<organism evidence="5 6">
    <name type="scientific">Parahaliea mediterranea</name>
    <dbReference type="NCBI Taxonomy" id="651086"/>
    <lineage>
        <taxon>Bacteria</taxon>
        <taxon>Pseudomonadati</taxon>
        <taxon>Pseudomonadota</taxon>
        <taxon>Gammaproteobacteria</taxon>
        <taxon>Cellvibrionales</taxon>
        <taxon>Halieaceae</taxon>
        <taxon>Parahaliea</taxon>
    </lineage>
</organism>
<reference evidence="5" key="1">
    <citation type="submission" date="2021-02" db="EMBL/GenBank/DDBJ databases">
        <title>PHA producing bacteria isolated from coastal sediment in Guangdong, Shenzhen.</title>
        <authorList>
            <person name="Zheng W."/>
            <person name="Yu S."/>
            <person name="Huang Y."/>
        </authorList>
    </citation>
    <scope>NUCLEOTIDE SEQUENCE</scope>
    <source>
        <strain evidence="5">TN14-10</strain>
    </source>
</reference>
<evidence type="ECO:0000259" key="4">
    <source>
        <dbReference type="PROSITE" id="PS01124"/>
    </source>
</evidence>
<protein>
    <submittedName>
        <fullName evidence="5">Helix-turn-helix domain-containing protein</fullName>
    </submittedName>
</protein>
<feature type="domain" description="HTH araC/xylS-type" evidence="4">
    <location>
        <begin position="277"/>
        <end position="375"/>
    </location>
</feature>
<gene>
    <name evidence="5" type="ORF">JYP50_04845</name>
</gene>
<dbReference type="PANTHER" id="PTHR43280">
    <property type="entry name" value="ARAC-FAMILY TRANSCRIPTIONAL REGULATOR"/>
    <property type="match status" value="1"/>
</dbReference>
<dbReference type="InterPro" id="IPR009057">
    <property type="entry name" value="Homeodomain-like_sf"/>
</dbReference>
<evidence type="ECO:0000256" key="1">
    <source>
        <dbReference type="ARBA" id="ARBA00023015"/>
    </source>
</evidence>
<dbReference type="AlphaFoldDB" id="A0A939ILF0"/>
<evidence type="ECO:0000313" key="5">
    <source>
        <dbReference type="EMBL" id="MBN7795903.1"/>
    </source>
</evidence>
<dbReference type="SUPFAM" id="SSF46689">
    <property type="entry name" value="Homeodomain-like"/>
    <property type="match status" value="2"/>
</dbReference>
<comment type="caution">
    <text evidence="5">The sequence shown here is derived from an EMBL/GenBank/DDBJ whole genome shotgun (WGS) entry which is preliminary data.</text>
</comment>
<dbReference type="EMBL" id="JAFKCZ010000003">
    <property type="protein sequence ID" value="MBN7795903.1"/>
    <property type="molecule type" value="Genomic_DNA"/>
</dbReference>
<keyword evidence="3" id="KW-0804">Transcription</keyword>
<dbReference type="InterPro" id="IPR018060">
    <property type="entry name" value="HTH_AraC"/>
</dbReference>
<dbReference type="PROSITE" id="PS01124">
    <property type="entry name" value="HTH_ARAC_FAMILY_2"/>
    <property type="match status" value="1"/>
</dbReference>
<accession>A0A939ILF0</accession>
<evidence type="ECO:0000313" key="6">
    <source>
        <dbReference type="Proteomes" id="UP000664303"/>
    </source>
</evidence>
<sequence>MNTVDSPLQAPLISLTEALVAALQSEDAETAFVEESGQFVDLLGDTLSLPYSAILNFDHMDLQGRRELLEETLADLGLGLDNLDWPAYPELAVQFQNRVWQYLYRRFLNTHQAVSSHVELLPAPEPDYPRPLFTPAGSWLMLFIESGECLVNGDTGGRVFGSDGPAVLVLPPESSVELCRGHAASRCSLFSNAFFPRETWLPLLQAGQDESGPRALNIGDRHIAADLKESQGRIIDIAHSQAHHALALHFNLLERMLLLCDELRPRGNGEQLDRRVVAARDYLLAHYREKTTVEQVAAAANAAPSTLNALFKNQIGENLMRWRDQLRMQRARELLQGTDKPIKVIATEVGYDDPMFFSRRFKQLTGWSPTQVRDSTTK</sequence>
<dbReference type="Proteomes" id="UP000664303">
    <property type="component" value="Unassembled WGS sequence"/>
</dbReference>
<evidence type="ECO:0000256" key="2">
    <source>
        <dbReference type="ARBA" id="ARBA00023125"/>
    </source>
</evidence>
<dbReference type="GO" id="GO:0043565">
    <property type="term" value="F:sequence-specific DNA binding"/>
    <property type="evidence" value="ECO:0007669"/>
    <property type="project" value="InterPro"/>
</dbReference>